<dbReference type="Proteomes" id="UP000800039">
    <property type="component" value="Unassembled WGS sequence"/>
</dbReference>
<dbReference type="RefSeq" id="XP_040792894.1">
    <property type="nucleotide sequence ID" value="XM_040927817.1"/>
</dbReference>
<dbReference type="OrthoDB" id="20872at2759"/>
<organism evidence="2 3">
    <name type="scientific">Cucurbitaria berberidis CBS 394.84</name>
    <dbReference type="NCBI Taxonomy" id="1168544"/>
    <lineage>
        <taxon>Eukaryota</taxon>
        <taxon>Fungi</taxon>
        <taxon>Dikarya</taxon>
        <taxon>Ascomycota</taxon>
        <taxon>Pezizomycotina</taxon>
        <taxon>Dothideomycetes</taxon>
        <taxon>Pleosporomycetidae</taxon>
        <taxon>Pleosporales</taxon>
        <taxon>Pleosporineae</taxon>
        <taxon>Cucurbitariaceae</taxon>
        <taxon>Cucurbitaria</taxon>
    </lineage>
</organism>
<evidence type="ECO:0008006" key="4">
    <source>
        <dbReference type="Google" id="ProtNLM"/>
    </source>
</evidence>
<protein>
    <recommendedName>
        <fullName evidence="4">C2H2-type domain-containing protein</fullName>
    </recommendedName>
</protein>
<reference evidence="2" key="1">
    <citation type="submission" date="2020-01" db="EMBL/GenBank/DDBJ databases">
        <authorList>
            <consortium name="DOE Joint Genome Institute"/>
            <person name="Haridas S."/>
            <person name="Albert R."/>
            <person name="Binder M."/>
            <person name="Bloem J."/>
            <person name="Labutti K."/>
            <person name="Salamov A."/>
            <person name="Andreopoulos B."/>
            <person name="Baker S.E."/>
            <person name="Barry K."/>
            <person name="Bills G."/>
            <person name="Bluhm B.H."/>
            <person name="Cannon C."/>
            <person name="Castanera R."/>
            <person name="Culley D.E."/>
            <person name="Daum C."/>
            <person name="Ezra D."/>
            <person name="Gonzalez J.B."/>
            <person name="Henrissat B."/>
            <person name="Kuo A."/>
            <person name="Liang C."/>
            <person name="Lipzen A."/>
            <person name="Lutzoni F."/>
            <person name="Magnuson J."/>
            <person name="Mondo S."/>
            <person name="Nolan M."/>
            <person name="Ohm R."/>
            <person name="Pangilinan J."/>
            <person name="Park H.-J."/>
            <person name="Ramirez L."/>
            <person name="Alfaro M."/>
            <person name="Sun H."/>
            <person name="Tritt A."/>
            <person name="Yoshinaga Y."/>
            <person name="Zwiers L.-H."/>
            <person name="Turgeon B.G."/>
            <person name="Goodwin S.B."/>
            <person name="Spatafora J.W."/>
            <person name="Crous P.W."/>
            <person name="Grigoriev I.V."/>
        </authorList>
    </citation>
    <scope>NUCLEOTIDE SEQUENCE</scope>
    <source>
        <strain evidence="2">CBS 394.84</strain>
    </source>
</reference>
<feature type="region of interest" description="Disordered" evidence="1">
    <location>
        <begin position="254"/>
        <end position="291"/>
    </location>
</feature>
<proteinExistence type="predicted"/>
<dbReference type="EMBL" id="ML976614">
    <property type="protein sequence ID" value="KAF1850331.1"/>
    <property type="molecule type" value="Genomic_DNA"/>
</dbReference>
<evidence type="ECO:0000256" key="1">
    <source>
        <dbReference type="SAM" id="MobiDB-lite"/>
    </source>
</evidence>
<dbReference type="AlphaFoldDB" id="A0A9P4GSN2"/>
<sequence>MDLEAEPQETASLKELAQACAKQFRQLSQDEETRDPGVNARDGFWASRRTADFNIWCTIIGVNSEGLRSVDVRLKDVPEICKLLLHLLRSLRRDLDDLIQQHGRVSPPEGKAEAGYTYADSESDASSLSFEPLSSSEGSQLSSLTDNPLSPGQSRQIELRQHIGDTVDRLQGQTRRIERAGAQHRRKRIEVFREKERSQQMYEGFEKLGLWKANEEFKLASKIMKERIAESFARRRIRFEYLKEHQKKRAVDMISSPDNNSVPPPQGCSRDNVETTVEQKKEGPKKPIVSGATLPQDQRTLFSATVNTKYDLSTEGKKKARAESVRSIALRHPGFPPPPRTQNGRFQCPYCLLEFRDREAEKGRWSQHVMQDFEPYFCTFEDCTAPYDIPNSFDELLDHLQSHLPVRHHVDEPDGQHRAYLEVEFEHHIISHGKVSEETMAAMKEASRRKAPFLFDSCPFCGGYPDVIEKRFPDPDTLDAQRELRKHIKQHMQEIALFLPPYRSDIYDEDENLKGSDVTHRMSNHGEISGSPTDFEEFCDREDCDCKDAG</sequence>
<gene>
    <name evidence="2" type="ORF">K460DRAFT_272656</name>
</gene>
<evidence type="ECO:0000313" key="3">
    <source>
        <dbReference type="Proteomes" id="UP000800039"/>
    </source>
</evidence>
<comment type="caution">
    <text evidence="2">The sequence shown here is derived from an EMBL/GenBank/DDBJ whole genome shotgun (WGS) entry which is preliminary data.</text>
</comment>
<feature type="region of interest" description="Disordered" evidence="1">
    <location>
        <begin position="126"/>
        <end position="153"/>
    </location>
</feature>
<accession>A0A9P4GSN2</accession>
<dbReference type="GeneID" id="63845070"/>
<dbReference type="PANTHER" id="PTHR35391:SF7">
    <property type="entry name" value="C2H2-TYPE DOMAIN-CONTAINING PROTEIN"/>
    <property type="match status" value="1"/>
</dbReference>
<keyword evidence="3" id="KW-1185">Reference proteome</keyword>
<feature type="non-terminal residue" evidence="2">
    <location>
        <position position="550"/>
    </location>
</feature>
<dbReference type="PANTHER" id="PTHR35391">
    <property type="entry name" value="C2H2-TYPE DOMAIN-CONTAINING PROTEIN-RELATED"/>
    <property type="match status" value="1"/>
</dbReference>
<feature type="compositionally biased region" description="Basic and acidic residues" evidence="1">
    <location>
        <begin position="271"/>
        <end position="285"/>
    </location>
</feature>
<name>A0A9P4GSN2_9PLEO</name>
<evidence type="ECO:0000313" key="2">
    <source>
        <dbReference type="EMBL" id="KAF1850331.1"/>
    </source>
</evidence>
<feature type="compositionally biased region" description="Low complexity" evidence="1">
    <location>
        <begin position="126"/>
        <end position="144"/>
    </location>
</feature>